<organism evidence="1">
    <name type="scientific">Rhizophora mucronata</name>
    <name type="common">Asiatic mangrove</name>
    <dbReference type="NCBI Taxonomy" id="61149"/>
    <lineage>
        <taxon>Eukaryota</taxon>
        <taxon>Viridiplantae</taxon>
        <taxon>Streptophyta</taxon>
        <taxon>Embryophyta</taxon>
        <taxon>Tracheophyta</taxon>
        <taxon>Spermatophyta</taxon>
        <taxon>Magnoliopsida</taxon>
        <taxon>eudicotyledons</taxon>
        <taxon>Gunneridae</taxon>
        <taxon>Pentapetalae</taxon>
        <taxon>rosids</taxon>
        <taxon>fabids</taxon>
        <taxon>Malpighiales</taxon>
        <taxon>Rhizophoraceae</taxon>
        <taxon>Rhizophora</taxon>
    </lineage>
</organism>
<proteinExistence type="predicted"/>
<name>A0A2P2LRB3_RHIMU</name>
<evidence type="ECO:0000313" key="1">
    <source>
        <dbReference type="EMBL" id="MBX20509.1"/>
    </source>
</evidence>
<sequence length="45" mass="5329">MQYTGFQKIMDANEKPYHLICKHKNGFQGQFPTAKVEEIFKTRPK</sequence>
<reference evidence="1" key="1">
    <citation type="submission" date="2018-02" db="EMBL/GenBank/DDBJ databases">
        <title>Rhizophora mucronata_Transcriptome.</title>
        <authorList>
            <person name="Meera S.P."/>
            <person name="Sreeshan A."/>
            <person name="Augustine A."/>
        </authorList>
    </citation>
    <scope>NUCLEOTIDE SEQUENCE</scope>
    <source>
        <tissue evidence="1">Leaf</tissue>
    </source>
</reference>
<protein>
    <submittedName>
        <fullName evidence="1">Uncharacterized protein</fullName>
    </submittedName>
</protein>
<dbReference type="AlphaFoldDB" id="A0A2P2LRB3"/>
<dbReference type="EMBL" id="GGEC01040025">
    <property type="protein sequence ID" value="MBX20509.1"/>
    <property type="molecule type" value="Transcribed_RNA"/>
</dbReference>
<accession>A0A2P2LRB3</accession>